<sequence length="793" mass="85652">MNCSLLASLRCVRAKACLAAAALYFAYSGSVSAATLAQTATGDAYGVPTTSHETATSGPASAVYPYLGVDTGGKVFLGATLPFGMVRLGPDVENFDGEPASGGYASSGLVKGFSHLHLSGGSGKYGNILVAPVTGPLNPGDIKSARADEEASAGYYRVRLTRYDTLAELTATRRVGLHRYTFPQSDDAHITVDVAHLLDHGNGAESQQFVGGKVDVLSDHEVAGVGRYRGGWNEGGEYRVYFYLVSDTPAKDAHTWSGASITSARHASIEGDSQLGASLDYTTGAGQVIQLKVGISFVSEEQARRNVTAEAPGWQFDTVRDAATATWDKALSPIRIDGATVSQRRQFYTALYHALLLPSDRTGENPLWKSKEPYYDDYYAIWDTFRSQGPLLTLIAPDRQRDAIRSLIDIYRHEGYMPDARSGNTSGRTQGGSNADVVVADAYVKGMTGIDYRAAFAAMKKDAEVPPADARMEGRGGLIDYNSKGYVTDADERSGSRTVEYAYDDFAIAELACGLGDTAAARRYAARAGNWANLWDTSLSTGGVTGFIRPRNPDGSWAPPDLTIRGTWPNFEYEGDIWTYSLYAPQDVRGLIRISGGKEAFVHRLDTLFNRKHFDMSNEPGFLLPMLYLWAGRPDKSVDRIVDQLEKQFSASRAGLPGNDDSGAMSSWLVFQMLGFYPNAGQDVYLIGTPSFPEAEIDMPSGKVFRIVTKNFDRERLNRYVQSATLNGKPLDNAWFRHAQIADGGTLELTMGPVPTDWGTRVPPPSMSDPQSPLCAAAATQGTSASSTSSAAR</sequence>
<feature type="signal peptide" evidence="2">
    <location>
        <begin position="1"/>
        <end position="33"/>
    </location>
</feature>
<name>A0ABX8V1A3_9BURK</name>
<accession>A0ABX8V1A3</accession>
<dbReference type="Gene3D" id="3.30.2080.10">
    <property type="entry name" value="GH92 mannosidase domain"/>
    <property type="match status" value="1"/>
</dbReference>
<evidence type="ECO:0000256" key="2">
    <source>
        <dbReference type="SAM" id="SignalP"/>
    </source>
</evidence>
<feature type="region of interest" description="Disordered" evidence="1">
    <location>
        <begin position="757"/>
        <end position="793"/>
    </location>
</feature>
<evidence type="ECO:0000259" key="4">
    <source>
        <dbReference type="Pfam" id="PF17678"/>
    </source>
</evidence>
<feature type="chain" id="PRO_5047546316" evidence="2">
    <location>
        <begin position="34"/>
        <end position="793"/>
    </location>
</feature>
<dbReference type="InterPro" id="IPR008928">
    <property type="entry name" value="6-hairpin_glycosidase_sf"/>
</dbReference>
<keyword evidence="6" id="KW-1185">Reference proteome</keyword>
<dbReference type="InterPro" id="IPR014718">
    <property type="entry name" value="GH-type_carb-bd"/>
</dbReference>
<dbReference type="PANTHER" id="PTHR12143">
    <property type="entry name" value="PEPTIDE N-GLYCANASE PNGASE -RELATED"/>
    <property type="match status" value="1"/>
</dbReference>
<keyword evidence="2" id="KW-0732">Signal</keyword>
<dbReference type="PANTHER" id="PTHR12143:SF38">
    <property type="entry name" value="ALPHA-1,2-MANNOSIDASE FAMILY PROTEIN (AFU_ORTHOLOGUE AFUA_5G10520)"/>
    <property type="match status" value="1"/>
</dbReference>
<dbReference type="InterPro" id="IPR041371">
    <property type="entry name" value="GH92_N"/>
</dbReference>
<gene>
    <name evidence="5" type="ORF">KZJ38_27415</name>
</gene>
<dbReference type="Gene3D" id="1.20.1050.60">
    <property type="entry name" value="alpha-1,2-mannosidase"/>
    <property type="match status" value="1"/>
</dbReference>
<dbReference type="GO" id="GO:0016798">
    <property type="term" value="F:hydrolase activity, acting on glycosyl bonds"/>
    <property type="evidence" value="ECO:0007669"/>
    <property type="project" value="UniProtKB-KW"/>
</dbReference>
<reference evidence="5 6" key="1">
    <citation type="submission" date="2021-07" db="EMBL/GenBank/DDBJ databases">
        <title>Paraburkholderia edwinii protects Aspergillus sp. from phenazines by acting as a toxin sponge.</title>
        <authorList>
            <person name="Dahlstrom K.M."/>
            <person name="Newman D.K."/>
        </authorList>
    </citation>
    <scope>NUCLEOTIDE SEQUENCE [LARGE SCALE GENOMIC DNA]</scope>
    <source>
        <strain evidence="5 6">Pe01</strain>
    </source>
</reference>
<organism evidence="5 6">
    <name type="scientific">Paraburkholderia edwinii</name>
    <dbReference type="NCBI Taxonomy" id="2861782"/>
    <lineage>
        <taxon>Bacteria</taxon>
        <taxon>Pseudomonadati</taxon>
        <taxon>Pseudomonadota</taxon>
        <taxon>Betaproteobacteria</taxon>
        <taxon>Burkholderiales</taxon>
        <taxon>Burkholderiaceae</taxon>
        <taxon>Paraburkholderia</taxon>
    </lineage>
</organism>
<evidence type="ECO:0000259" key="3">
    <source>
        <dbReference type="Pfam" id="PF07971"/>
    </source>
</evidence>
<feature type="domain" description="Glycosyl hydrolase family 92 N-terminal" evidence="4">
    <location>
        <begin position="63"/>
        <end position="296"/>
    </location>
</feature>
<protein>
    <submittedName>
        <fullName evidence="5">GH92 family glycosyl hydrolase</fullName>
        <ecNumber evidence="5">3.2.1.-</ecNumber>
    </submittedName>
</protein>
<proteinExistence type="predicted"/>
<dbReference type="NCBIfam" id="TIGR01180">
    <property type="entry name" value="aman2_put"/>
    <property type="match status" value="1"/>
</dbReference>
<keyword evidence="5" id="KW-0326">Glycosidase</keyword>
<dbReference type="SUPFAM" id="SSF48208">
    <property type="entry name" value="Six-hairpin glycosidases"/>
    <property type="match status" value="1"/>
</dbReference>
<keyword evidence="5" id="KW-0378">Hydrolase</keyword>
<dbReference type="RefSeq" id="WP_219803107.1">
    <property type="nucleotide sequence ID" value="NZ_CP080096.1"/>
</dbReference>
<dbReference type="Proteomes" id="UP000826462">
    <property type="component" value="Chromosome 2"/>
</dbReference>
<evidence type="ECO:0000313" key="6">
    <source>
        <dbReference type="Proteomes" id="UP000826462"/>
    </source>
</evidence>
<dbReference type="InterPro" id="IPR012939">
    <property type="entry name" value="Glyco_hydro_92"/>
</dbReference>
<dbReference type="Gene3D" id="2.70.98.10">
    <property type="match status" value="1"/>
</dbReference>
<dbReference type="EMBL" id="CP080096">
    <property type="protein sequence ID" value="QYD73362.1"/>
    <property type="molecule type" value="Genomic_DNA"/>
</dbReference>
<dbReference type="InterPro" id="IPR005887">
    <property type="entry name" value="GH92_a_mannosidase_put"/>
</dbReference>
<feature type="compositionally biased region" description="Low complexity" evidence="1">
    <location>
        <begin position="776"/>
        <end position="793"/>
    </location>
</feature>
<dbReference type="InterPro" id="IPR050883">
    <property type="entry name" value="PNGase"/>
</dbReference>
<dbReference type="EC" id="3.2.1.-" evidence="5"/>
<evidence type="ECO:0000313" key="5">
    <source>
        <dbReference type="EMBL" id="QYD73362.1"/>
    </source>
</evidence>
<feature type="domain" description="Glycosyl hydrolase family 92" evidence="3">
    <location>
        <begin position="302"/>
        <end position="753"/>
    </location>
</feature>
<dbReference type="Pfam" id="PF17678">
    <property type="entry name" value="Glyco_hydro_92N"/>
    <property type="match status" value="1"/>
</dbReference>
<dbReference type="Pfam" id="PF07971">
    <property type="entry name" value="Glyco_hydro_92"/>
    <property type="match status" value="1"/>
</dbReference>
<evidence type="ECO:0000256" key="1">
    <source>
        <dbReference type="SAM" id="MobiDB-lite"/>
    </source>
</evidence>
<dbReference type="Gene3D" id="1.20.1610.10">
    <property type="entry name" value="alpha-1,2-mannosidases domains"/>
    <property type="match status" value="1"/>
</dbReference>